<protein>
    <recommendedName>
        <fullName evidence="2">DUF6935 domain-containing protein</fullName>
    </recommendedName>
</protein>
<feature type="chain" id="PRO_5014267223" description="DUF6935 domain-containing protein" evidence="1">
    <location>
        <begin position="29"/>
        <end position="245"/>
    </location>
</feature>
<dbReference type="EMBL" id="NSLJ01000024">
    <property type="protein sequence ID" value="PDP43255.1"/>
    <property type="molecule type" value="Genomic_DNA"/>
</dbReference>
<sequence length="245" mass="27435" precursor="true">MKRNVLNQFNGWMLAVASVMLLSLGACDKNEQGGEKPKNLPDIDVKIEGTIDHQKLVEGQKGSVTFNRFPATVQEFKEVREKIGKEPHGAVALQIMAYEMFRRNQRIGMECINLNSTNTNSGEKSSAVRQLKLLFNNDNSSRPYQMAAYLKGATFENGYSPTKPYTVEVIVDEGRGYGYSNDYQAPIVKLLVLTKGKERPDPVALVKTKDPKESSEGKYFIVSECSSIYVRVRAIAFDHPFKGLD</sequence>
<keyword evidence="1" id="KW-0732">Signal</keyword>
<evidence type="ECO:0000313" key="5">
    <source>
        <dbReference type="Proteomes" id="UP000182057"/>
    </source>
</evidence>
<dbReference type="EMBL" id="FMMM01000078">
    <property type="protein sequence ID" value="SCQ24319.1"/>
    <property type="molecule type" value="Genomic_DNA"/>
</dbReference>
<name>A0A1D3UVR1_TANFO</name>
<evidence type="ECO:0000256" key="1">
    <source>
        <dbReference type="SAM" id="SignalP"/>
    </source>
</evidence>
<feature type="domain" description="DUF6935" evidence="2">
    <location>
        <begin position="67"/>
        <end position="235"/>
    </location>
</feature>
<reference evidence="3 6" key="2">
    <citation type="submission" date="2017-09" db="EMBL/GenBank/DDBJ databases">
        <title>Phase variable restriction modification systems are present in the genome sequences of periodontal pathogens Prevotella intermedia, Tannerella forsythia and Porphyromonas gingivalis.</title>
        <authorList>
            <person name="Haigh R.D."/>
            <person name="Crawford L."/>
            <person name="Ralph J."/>
            <person name="Wanford J."/>
            <person name="Vartoukian S.R."/>
            <person name="Hijazib K."/>
            <person name="Wade W."/>
            <person name="Oggioni M.R."/>
        </authorList>
    </citation>
    <scope>NUCLEOTIDE SEQUENCE [LARGE SCALE GENOMIC DNA]</scope>
    <source>
        <strain evidence="3 6">WW11663</strain>
    </source>
</reference>
<dbReference type="InterPro" id="IPR053907">
    <property type="entry name" value="DUF6935"/>
</dbReference>
<evidence type="ECO:0000313" key="3">
    <source>
        <dbReference type="EMBL" id="PDP43255.1"/>
    </source>
</evidence>
<dbReference type="PROSITE" id="PS51257">
    <property type="entry name" value="PROKAR_LIPOPROTEIN"/>
    <property type="match status" value="1"/>
</dbReference>
<accession>A0A1D3UVR1</accession>
<reference evidence="4 5" key="1">
    <citation type="submission" date="2016-09" db="EMBL/GenBank/DDBJ databases">
        <authorList>
            <person name="Capua I."/>
            <person name="De Benedictis P."/>
            <person name="Joannis T."/>
            <person name="Lombin L.H."/>
            <person name="Cattoli G."/>
        </authorList>
    </citation>
    <scope>NUCLEOTIDE SEQUENCE [LARGE SCALE GENOMIC DNA]</scope>
    <source>
        <strain evidence="4 5">UB20</strain>
    </source>
</reference>
<feature type="signal peptide" evidence="1">
    <location>
        <begin position="1"/>
        <end position="28"/>
    </location>
</feature>
<dbReference type="OrthoDB" id="980987at2"/>
<dbReference type="Proteomes" id="UP000182057">
    <property type="component" value="Unassembled WGS sequence"/>
</dbReference>
<dbReference type="RefSeq" id="WP_060828300.1">
    <property type="nucleotide sequence ID" value="NZ_CAJPTF010000002.1"/>
</dbReference>
<evidence type="ECO:0000313" key="4">
    <source>
        <dbReference type="EMBL" id="SCQ24319.1"/>
    </source>
</evidence>
<evidence type="ECO:0000313" key="6">
    <source>
        <dbReference type="Proteomes" id="UP000219259"/>
    </source>
</evidence>
<dbReference type="Proteomes" id="UP000219259">
    <property type="component" value="Unassembled WGS sequence"/>
</dbReference>
<gene>
    <name evidence="3" type="ORF">CLI86_09480</name>
    <name evidence="4" type="ORF">TFUB20_02436</name>
</gene>
<evidence type="ECO:0000259" key="2">
    <source>
        <dbReference type="Pfam" id="PF22043"/>
    </source>
</evidence>
<dbReference type="AlphaFoldDB" id="A0A1D3UVR1"/>
<proteinExistence type="predicted"/>
<organism evidence="4 5">
    <name type="scientific">Tannerella forsythia</name>
    <name type="common">Bacteroides forsythus</name>
    <dbReference type="NCBI Taxonomy" id="28112"/>
    <lineage>
        <taxon>Bacteria</taxon>
        <taxon>Pseudomonadati</taxon>
        <taxon>Bacteroidota</taxon>
        <taxon>Bacteroidia</taxon>
        <taxon>Bacteroidales</taxon>
        <taxon>Tannerellaceae</taxon>
        <taxon>Tannerella</taxon>
    </lineage>
</organism>
<dbReference type="Pfam" id="PF22043">
    <property type="entry name" value="DUF6935"/>
    <property type="match status" value="1"/>
</dbReference>